<feature type="chain" id="PRO_5020291724" description="Secreted protein" evidence="2">
    <location>
        <begin position="31"/>
        <end position="130"/>
    </location>
</feature>
<evidence type="ECO:0000256" key="1">
    <source>
        <dbReference type="SAM" id="MobiDB-lite"/>
    </source>
</evidence>
<evidence type="ECO:0000256" key="2">
    <source>
        <dbReference type="SAM" id="SignalP"/>
    </source>
</evidence>
<keyword evidence="4" id="KW-1185">Reference proteome</keyword>
<gene>
    <name evidence="3" type="ORF">BD310DRAFT_128819</name>
</gene>
<dbReference type="Proteomes" id="UP000292082">
    <property type="component" value="Unassembled WGS sequence"/>
</dbReference>
<evidence type="ECO:0000313" key="4">
    <source>
        <dbReference type="Proteomes" id="UP000292082"/>
    </source>
</evidence>
<protein>
    <recommendedName>
        <fullName evidence="5">Secreted protein</fullName>
    </recommendedName>
</protein>
<dbReference type="EMBL" id="ML145204">
    <property type="protein sequence ID" value="TBU53817.1"/>
    <property type="molecule type" value="Genomic_DNA"/>
</dbReference>
<evidence type="ECO:0000313" key="3">
    <source>
        <dbReference type="EMBL" id="TBU53817.1"/>
    </source>
</evidence>
<name>A0A4Q9PI64_9APHY</name>
<reference evidence="3 4" key="1">
    <citation type="submission" date="2019-01" db="EMBL/GenBank/DDBJ databases">
        <title>Draft genome sequences of three monokaryotic isolates of the white-rot basidiomycete fungus Dichomitus squalens.</title>
        <authorList>
            <consortium name="DOE Joint Genome Institute"/>
            <person name="Lopez S.C."/>
            <person name="Andreopoulos B."/>
            <person name="Pangilinan J."/>
            <person name="Lipzen A."/>
            <person name="Riley R."/>
            <person name="Ahrendt S."/>
            <person name="Ng V."/>
            <person name="Barry K."/>
            <person name="Daum C."/>
            <person name="Grigoriev I.V."/>
            <person name="Hilden K.S."/>
            <person name="Makela M.R."/>
            <person name="de Vries R.P."/>
        </authorList>
    </citation>
    <scope>NUCLEOTIDE SEQUENCE [LARGE SCALE GENOMIC DNA]</scope>
    <source>
        <strain evidence="3 4">CBS 464.89</strain>
    </source>
</reference>
<sequence>MGMHASTRRRLGRIWLVALSLLMTIGKYRRMNGRGPNDRLSESRRRLAGRSAILLAHQRREQPGKAHGSSTVRLAPGAGWQRCRSREPRSRAFPAQRPCLPLTMAKSVMSSSTSRPDLVHYRVAVAVMPQ</sequence>
<keyword evidence="2" id="KW-0732">Signal</keyword>
<dbReference type="AlphaFoldDB" id="A0A4Q9PI64"/>
<evidence type="ECO:0008006" key="5">
    <source>
        <dbReference type="Google" id="ProtNLM"/>
    </source>
</evidence>
<accession>A0A4Q9PI64</accession>
<proteinExistence type="predicted"/>
<feature type="signal peptide" evidence="2">
    <location>
        <begin position="1"/>
        <end position="30"/>
    </location>
</feature>
<organism evidence="3 4">
    <name type="scientific">Dichomitus squalens</name>
    <dbReference type="NCBI Taxonomy" id="114155"/>
    <lineage>
        <taxon>Eukaryota</taxon>
        <taxon>Fungi</taxon>
        <taxon>Dikarya</taxon>
        <taxon>Basidiomycota</taxon>
        <taxon>Agaricomycotina</taxon>
        <taxon>Agaricomycetes</taxon>
        <taxon>Polyporales</taxon>
        <taxon>Polyporaceae</taxon>
        <taxon>Dichomitus</taxon>
    </lineage>
</organism>
<feature type="region of interest" description="Disordered" evidence="1">
    <location>
        <begin position="60"/>
        <end position="95"/>
    </location>
</feature>